<dbReference type="EMBL" id="JBHSRS010000015">
    <property type="protein sequence ID" value="MFC6281004.1"/>
    <property type="molecule type" value="Genomic_DNA"/>
</dbReference>
<reference evidence="8" key="1">
    <citation type="journal article" date="2019" name="Int. J. Syst. Evol. Microbiol.">
        <title>The Global Catalogue of Microorganisms (GCM) 10K type strain sequencing project: providing services to taxonomists for standard genome sequencing and annotation.</title>
        <authorList>
            <consortium name="The Broad Institute Genomics Platform"/>
            <consortium name="The Broad Institute Genome Sequencing Center for Infectious Disease"/>
            <person name="Wu L."/>
            <person name="Ma J."/>
        </authorList>
    </citation>
    <scope>NUCLEOTIDE SEQUENCE [LARGE SCALE GENOMIC DNA]</scope>
    <source>
        <strain evidence="8">CCUG 39402</strain>
    </source>
</reference>
<gene>
    <name evidence="7" type="ORF">ACFQND_07140</name>
</gene>
<keyword evidence="4 5" id="KW-0472">Membrane</keyword>
<feature type="transmembrane region" description="Helical" evidence="5">
    <location>
        <begin position="535"/>
        <end position="554"/>
    </location>
</feature>
<dbReference type="Pfam" id="PF13181">
    <property type="entry name" value="TPR_8"/>
    <property type="match status" value="2"/>
</dbReference>
<keyword evidence="3 5" id="KW-1133">Transmembrane helix</keyword>
<evidence type="ECO:0000256" key="3">
    <source>
        <dbReference type="ARBA" id="ARBA00022989"/>
    </source>
</evidence>
<dbReference type="InterPro" id="IPR011990">
    <property type="entry name" value="TPR-like_helical_dom_sf"/>
</dbReference>
<dbReference type="Proteomes" id="UP001596270">
    <property type="component" value="Unassembled WGS sequence"/>
</dbReference>
<sequence length="796" mass="87377">MPSSDNSGSQFAWDPSVPQAPERLFISMAKKKRINRNRSGNVGNLENQGVTAPSTADIPGAVKANNAAIGAKGRTSAKGALSALLPAEVERGDWTVVILAFMMFLAPAIGVPNEEMLQDTLKSIVVSFAALSAGLLFFWQQRNRRDGLRWHALVWLPLALMAYALGSMVWSHTYLGGVEAIRWFIFSLILWLGINTLSRARIPYLMEGIHWGAVIASLWTALQFWIDFTYFPQGPNPASTFVNRNFFAEFVVCTIPFSAYLLAQARGSARITLMAFTLGFNIVALMMTGTRGALGSMWILLGVVLPVTAVLYRKQFTFINWDAGKRILASGVLVATVVGLGILSTNNPRLLKDAEVLGIGTSAFDRAFKRTASISADDGSLGIRFIMWKATARIIESKPLTGVGAGAWEAMLPLYQTEGSQLETDYYVHNEVLQLLAEYGLTGLLFLLALIGYLLFAAWKTIRNRSPEGLAEAPMRVIALASLLAFLIVSNIGFPWRLASTGCLFALSLALLGASDARLQIRGPAAAMRLPWKPAYSQILAVVMMACLVLAAYISQQAAAVEQKIVRAVKMSLGISQSGDYNNPKWDKTKKEILTLTKDAVAINTHYRKITPMVADELAKWGDWKNAVWVWESVVVSRPYVVAIMSNIARGYAQMGNNDKAMEFLLRCEKLQPKAASVRSLKVILLSRMGKEPEAALLAKQYLDEGTYDFDLVNAAYVLGIRKGDYDMAIKSLEFRVKSWPNLQADSFLKLGNIYAAQKKDDAKALESFKAALNAAPAAEKEAIRKQVPTAYQARL</sequence>
<feature type="transmembrane region" description="Helical" evidence="5">
    <location>
        <begin position="123"/>
        <end position="140"/>
    </location>
</feature>
<dbReference type="SUPFAM" id="SSF48452">
    <property type="entry name" value="TPR-like"/>
    <property type="match status" value="1"/>
</dbReference>
<dbReference type="SMART" id="SM00028">
    <property type="entry name" value="TPR"/>
    <property type="match status" value="2"/>
</dbReference>
<feature type="transmembrane region" description="Helical" evidence="5">
    <location>
        <begin position="470"/>
        <end position="488"/>
    </location>
</feature>
<dbReference type="PANTHER" id="PTHR37422:SF13">
    <property type="entry name" value="LIPOPOLYSACCHARIDE BIOSYNTHESIS PROTEIN PA4999-RELATED"/>
    <property type="match status" value="1"/>
</dbReference>
<feature type="transmembrane region" description="Helical" evidence="5">
    <location>
        <begin position="324"/>
        <end position="343"/>
    </location>
</feature>
<protein>
    <submittedName>
        <fullName evidence="7">O-antigen ligase family protein</fullName>
    </submittedName>
</protein>
<keyword evidence="2 5" id="KW-0812">Transmembrane</keyword>
<evidence type="ECO:0000259" key="6">
    <source>
        <dbReference type="Pfam" id="PF04932"/>
    </source>
</evidence>
<proteinExistence type="predicted"/>
<evidence type="ECO:0000256" key="5">
    <source>
        <dbReference type="SAM" id="Phobius"/>
    </source>
</evidence>
<dbReference type="PANTHER" id="PTHR37422">
    <property type="entry name" value="TEICHURONIC ACID BIOSYNTHESIS PROTEIN TUAE"/>
    <property type="match status" value="1"/>
</dbReference>
<feature type="transmembrane region" description="Helical" evidence="5">
    <location>
        <begin position="94"/>
        <end position="111"/>
    </location>
</feature>
<feature type="transmembrane region" description="Helical" evidence="5">
    <location>
        <begin position="293"/>
        <end position="312"/>
    </location>
</feature>
<evidence type="ECO:0000256" key="4">
    <source>
        <dbReference type="ARBA" id="ARBA00023136"/>
    </source>
</evidence>
<evidence type="ECO:0000313" key="7">
    <source>
        <dbReference type="EMBL" id="MFC6281004.1"/>
    </source>
</evidence>
<feature type="domain" description="O-antigen ligase-related" evidence="6">
    <location>
        <begin position="279"/>
        <end position="448"/>
    </location>
</feature>
<evidence type="ECO:0000256" key="1">
    <source>
        <dbReference type="ARBA" id="ARBA00004141"/>
    </source>
</evidence>
<dbReference type="InterPro" id="IPR051533">
    <property type="entry name" value="WaaL-like"/>
</dbReference>
<feature type="transmembrane region" description="Helical" evidence="5">
    <location>
        <begin position="180"/>
        <end position="197"/>
    </location>
</feature>
<feature type="transmembrane region" description="Helical" evidence="5">
    <location>
        <begin position="439"/>
        <end position="458"/>
    </location>
</feature>
<dbReference type="InterPro" id="IPR007016">
    <property type="entry name" value="O-antigen_ligase-rel_domated"/>
</dbReference>
<dbReference type="Pfam" id="PF04932">
    <property type="entry name" value="Wzy_C"/>
    <property type="match status" value="1"/>
</dbReference>
<dbReference type="Gene3D" id="1.25.40.10">
    <property type="entry name" value="Tetratricopeptide repeat domain"/>
    <property type="match status" value="1"/>
</dbReference>
<organism evidence="7 8">
    <name type="scientific">Polaromonas aquatica</name>
    <dbReference type="NCBI Taxonomy" id="332657"/>
    <lineage>
        <taxon>Bacteria</taxon>
        <taxon>Pseudomonadati</taxon>
        <taxon>Pseudomonadota</taxon>
        <taxon>Betaproteobacteria</taxon>
        <taxon>Burkholderiales</taxon>
        <taxon>Comamonadaceae</taxon>
        <taxon>Polaromonas</taxon>
    </lineage>
</organism>
<feature type="transmembrane region" description="Helical" evidence="5">
    <location>
        <begin position="209"/>
        <end position="226"/>
    </location>
</feature>
<feature type="transmembrane region" description="Helical" evidence="5">
    <location>
        <begin position="246"/>
        <end position="263"/>
    </location>
</feature>
<name>A0ABW1TTZ0_9BURK</name>
<comment type="caution">
    <text evidence="7">The sequence shown here is derived from an EMBL/GenBank/DDBJ whole genome shotgun (WGS) entry which is preliminary data.</text>
</comment>
<accession>A0ABW1TTZ0</accession>
<evidence type="ECO:0000256" key="2">
    <source>
        <dbReference type="ARBA" id="ARBA00022692"/>
    </source>
</evidence>
<keyword evidence="8" id="KW-1185">Reference proteome</keyword>
<evidence type="ECO:0000313" key="8">
    <source>
        <dbReference type="Proteomes" id="UP001596270"/>
    </source>
</evidence>
<dbReference type="GO" id="GO:0016874">
    <property type="term" value="F:ligase activity"/>
    <property type="evidence" value="ECO:0007669"/>
    <property type="project" value="UniProtKB-KW"/>
</dbReference>
<feature type="transmembrane region" description="Helical" evidence="5">
    <location>
        <begin position="152"/>
        <end position="174"/>
    </location>
</feature>
<comment type="subcellular location">
    <subcellularLocation>
        <location evidence="1">Membrane</location>
        <topology evidence="1">Multi-pass membrane protein</topology>
    </subcellularLocation>
</comment>
<feature type="transmembrane region" description="Helical" evidence="5">
    <location>
        <begin position="270"/>
        <end position="287"/>
    </location>
</feature>
<dbReference type="InterPro" id="IPR019734">
    <property type="entry name" value="TPR_rpt"/>
</dbReference>
<keyword evidence="7" id="KW-0436">Ligase</keyword>